<name>A0ABY7G7K1_MYAAR</name>
<keyword evidence="3" id="KW-1185">Reference proteome</keyword>
<dbReference type="EMBL" id="CP111027">
    <property type="protein sequence ID" value="WAR29374.1"/>
    <property type="molecule type" value="Genomic_DNA"/>
</dbReference>
<evidence type="ECO:0000313" key="2">
    <source>
        <dbReference type="EMBL" id="WAR29374.1"/>
    </source>
</evidence>
<feature type="region of interest" description="Disordered" evidence="1">
    <location>
        <begin position="1"/>
        <end position="20"/>
    </location>
</feature>
<sequence length="81" mass="9409">MDERRDEKELDDEGRGRKRSVMMMMDERRDEKEIKSTYLSLALFACLRNLSRSAFVSGLSSSSPELKNKSLTLNNLYCLEL</sequence>
<protein>
    <submittedName>
        <fullName evidence="2">Uncharacterized protein</fullName>
    </submittedName>
</protein>
<reference evidence="2" key="1">
    <citation type="submission" date="2022-11" db="EMBL/GenBank/DDBJ databases">
        <title>Centuries of genome instability and evolution in soft-shell clam transmissible cancer (bioRxiv).</title>
        <authorList>
            <person name="Hart S.F.M."/>
            <person name="Yonemitsu M.A."/>
            <person name="Giersch R.M."/>
            <person name="Beal B.F."/>
            <person name="Arriagada G."/>
            <person name="Davis B.W."/>
            <person name="Ostrander E.A."/>
            <person name="Goff S.P."/>
            <person name="Metzger M.J."/>
        </authorList>
    </citation>
    <scope>NUCLEOTIDE SEQUENCE</scope>
    <source>
        <strain evidence="2">MELC-2E11</strain>
        <tissue evidence="2">Siphon/mantle</tissue>
    </source>
</reference>
<evidence type="ECO:0000313" key="3">
    <source>
        <dbReference type="Proteomes" id="UP001164746"/>
    </source>
</evidence>
<dbReference type="Proteomes" id="UP001164746">
    <property type="component" value="Chromosome 16"/>
</dbReference>
<gene>
    <name evidence="2" type="ORF">MAR_002942</name>
</gene>
<proteinExistence type="predicted"/>
<evidence type="ECO:0000256" key="1">
    <source>
        <dbReference type="SAM" id="MobiDB-lite"/>
    </source>
</evidence>
<organism evidence="2 3">
    <name type="scientific">Mya arenaria</name>
    <name type="common">Soft-shell clam</name>
    <dbReference type="NCBI Taxonomy" id="6604"/>
    <lineage>
        <taxon>Eukaryota</taxon>
        <taxon>Metazoa</taxon>
        <taxon>Spiralia</taxon>
        <taxon>Lophotrochozoa</taxon>
        <taxon>Mollusca</taxon>
        <taxon>Bivalvia</taxon>
        <taxon>Autobranchia</taxon>
        <taxon>Heteroconchia</taxon>
        <taxon>Euheterodonta</taxon>
        <taxon>Imparidentia</taxon>
        <taxon>Neoheterodontei</taxon>
        <taxon>Myida</taxon>
        <taxon>Myoidea</taxon>
        <taxon>Myidae</taxon>
        <taxon>Mya</taxon>
    </lineage>
</organism>
<accession>A0ABY7G7K1</accession>